<dbReference type="EMBL" id="SUNE01000013">
    <property type="protein sequence ID" value="MDG5901425.1"/>
    <property type="molecule type" value="Genomic_DNA"/>
</dbReference>
<dbReference type="Proteomes" id="UP001187859">
    <property type="component" value="Unassembled WGS sequence"/>
</dbReference>
<organism evidence="2">
    <name type="scientific">Shewanella xiamenensis</name>
    <dbReference type="NCBI Taxonomy" id="332186"/>
    <lineage>
        <taxon>Bacteria</taxon>
        <taxon>Pseudomonadati</taxon>
        <taxon>Pseudomonadota</taxon>
        <taxon>Gammaproteobacteria</taxon>
        <taxon>Alteromonadales</taxon>
        <taxon>Shewanellaceae</taxon>
        <taxon>Shewanella</taxon>
    </lineage>
</organism>
<name>A0A073KKT5_9GAMM</name>
<evidence type="ECO:0000256" key="1">
    <source>
        <dbReference type="SAM" id="SignalP"/>
    </source>
</evidence>
<comment type="caution">
    <text evidence="2">The sequence shown here is derived from an EMBL/GenBank/DDBJ whole genome shotgun (WGS) entry which is preliminary data.</text>
</comment>
<sequence>MRKLLLCLSFLFTPMMALATSYVAGDAISPISLQDQNDKAVSVTEQTKVVLFSRSMKGGDIIKETLTPLTGDKFPAHLVYVADISGMPSLIAKFVAVPQMQELPFAIGLDREGQISRLLPDTKDMATMILLDNLNIQDIAYFDSSEALGQALVKLNESQQ</sequence>
<reference evidence="2" key="2">
    <citation type="submission" date="2019-04" db="EMBL/GenBank/DDBJ databases">
        <authorList>
            <person name="Zou H."/>
        </authorList>
    </citation>
    <scope>NUCLEOTIDE SEQUENCE</scope>
    <source>
        <strain evidence="2">2015oxa</strain>
    </source>
</reference>
<gene>
    <name evidence="2" type="ORF">E2650_16330</name>
    <name evidence="3" type="ORF">ODY93_18210</name>
    <name evidence="4" type="ORF">QM089_16105</name>
</gene>
<feature type="signal peptide" evidence="1">
    <location>
        <begin position="1"/>
        <end position="19"/>
    </location>
</feature>
<evidence type="ECO:0000313" key="3">
    <source>
        <dbReference type="EMBL" id="MDI5833520.1"/>
    </source>
</evidence>
<accession>A0A073KKT5</accession>
<dbReference type="EMBL" id="JASGOQ010000001">
    <property type="protein sequence ID" value="MDV5391743.1"/>
    <property type="molecule type" value="Genomic_DNA"/>
</dbReference>
<protein>
    <submittedName>
        <fullName evidence="2">Uncharacterized protein</fullName>
    </submittedName>
</protein>
<dbReference type="Proteomes" id="UP001152518">
    <property type="component" value="Unassembled WGS sequence"/>
</dbReference>
<reference evidence="3 5" key="3">
    <citation type="submission" date="2022-09" db="EMBL/GenBank/DDBJ databases">
        <title>The outer-membrane cytochrome OmcA is essential for infection of Shewanella oneidensis by a zebrafish-associated bacteriophage.</title>
        <authorList>
            <person name="Grenfell A.W."/>
            <person name="Intile P."/>
            <person name="Mcfarlane J."/>
            <person name="Leung D."/>
            <person name="Abdalla K."/>
            <person name="Wold M."/>
            <person name="Kees E."/>
            <person name="Gralnick J."/>
        </authorList>
    </citation>
    <scope>NUCLEOTIDE SEQUENCE [LARGE SCALE GENOMIC DNA]</scope>
    <source>
        <strain evidence="3 5">NF-5</strain>
    </source>
</reference>
<dbReference type="RefSeq" id="WP_037422362.1">
    <property type="nucleotide sequence ID" value="NZ_AP025014.1"/>
</dbReference>
<dbReference type="EMBL" id="JAOTLW010000023">
    <property type="protein sequence ID" value="MDI5833520.1"/>
    <property type="molecule type" value="Genomic_DNA"/>
</dbReference>
<proteinExistence type="predicted"/>
<reference evidence="4" key="4">
    <citation type="submission" date="2023-05" db="EMBL/GenBank/DDBJ databases">
        <title>Colonisation of extended spectrum b-lactamase- and carbapenemase-producing bacteria on hospital surfaces from low- and middle-income countries.</title>
        <authorList>
            <person name="Nieto-Rosado M."/>
            <person name="Sands K."/>
            <person name="Iregbu K."/>
            <person name="Zahra R."/>
            <person name="Mazarati J.B."/>
            <person name="Mehtar S."/>
            <person name="Barnards-Group B."/>
            <person name="Walsh T.R."/>
        </authorList>
    </citation>
    <scope>NUCLEOTIDE SEQUENCE</scope>
    <source>
        <strain evidence="4">PP-E493</strain>
    </source>
</reference>
<dbReference type="Proteomes" id="UP001159075">
    <property type="component" value="Unassembled WGS sequence"/>
</dbReference>
<dbReference type="OrthoDB" id="5786920at2"/>
<feature type="chain" id="PRO_5011841543" evidence="1">
    <location>
        <begin position="20"/>
        <end position="160"/>
    </location>
</feature>
<reference evidence="2" key="1">
    <citation type="journal article" date="2019" name="Int J Environ Res Public Health">
        <title>Characterization of Chromosome-Mediated BlaOXA-894 in Shewanella xiamenensis Isolated from Pig Wastewater.</title>
        <authorList>
            <person name="Zou H."/>
            <person name="Zhou Z."/>
            <person name="Xia H."/>
            <person name="Zhao Q."/>
            <person name="Li X."/>
        </authorList>
    </citation>
    <scope>NUCLEOTIDE SEQUENCE</scope>
    <source>
        <strain evidence="2">2015oxa</strain>
    </source>
</reference>
<dbReference type="AlphaFoldDB" id="A0A073KKT5"/>
<evidence type="ECO:0000313" key="2">
    <source>
        <dbReference type="EMBL" id="MDG5901425.1"/>
    </source>
</evidence>
<keyword evidence="1" id="KW-0732">Signal</keyword>
<keyword evidence="5" id="KW-1185">Reference proteome</keyword>
<evidence type="ECO:0000313" key="5">
    <source>
        <dbReference type="Proteomes" id="UP001159075"/>
    </source>
</evidence>
<evidence type="ECO:0000313" key="4">
    <source>
        <dbReference type="EMBL" id="MDV5391743.1"/>
    </source>
</evidence>